<evidence type="ECO:0000259" key="3">
    <source>
        <dbReference type="Pfam" id="PF08212"/>
    </source>
</evidence>
<organism evidence="4 5">
    <name type="scientific">Owenweeksia hongkongensis (strain DSM 17368 / CIP 108786 / JCM 12287 / NRRL B-23963 / UST20020801)</name>
    <dbReference type="NCBI Taxonomy" id="926562"/>
    <lineage>
        <taxon>Bacteria</taxon>
        <taxon>Pseudomonadati</taxon>
        <taxon>Bacteroidota</taxon>
        <taxon>Flavobacteriia</taxon>
        <taxon>Flavobacteriales</taxon>
        <taxon>Owenweeksiaceae</taxon>
        <taxon>Owenweeksia</taxon>
    </lineage>
</organism>
<dbReference type="AlphaFoldDB" id="G8R261"/>
<keyword evidence="5" id="KW-1185">Reference proteome</keyword>
<sequence>MEHSSILNKILTALGSLMLLMGCSVNQPLETAKDVSLEKYQGVWYDIAHLPQKLQDDCRCVTAEYTLKDGFVEVFNTCYNKESGQVSTITGKATTSTESGDNSQLQVQFFWPFKGDYYIIKIEPNYSYAMVGAPDRESLWILCREPQPAAVKLKEYLNLAEELGFNTSNLVYTDQSCYNAKELK</sequence>
<evidence type="ECO:0000256" key="1">
    <source>
        <dbReference type="ARBA" id="ARBA00006889"/>
    </source>
</evidence>
<dbReference type="Gene3D" id="2.40.128.20">
    <property type="match status" value="1"/>
</dbReference>
<dbReference type="CDD" id="cd19438">
    <property type="entry name" value="lipocalin_Blc-like"/>
    <property type="match status" value="1"/>
</dbReference>
<protein>
    <submittedName>
        <fullName evidence="4">Bacterial lipocalin</fullName>
    </submittedName>
</protein>
<dbReference type="PANTHER" id="PTHR10612">
    <property type="entry name" value="APOLIPOPROTEIN D"/>
    <property type="match status" value="1"/>
</dbReference>
<dbReference type="GO" id="GO:0006950">
    <property type="term" value="P:response to stress"/>
    <property type="evidence" value="ECO:0007669"/>
    <property type="project" value="UniProtKB-ARBA"/>
</dbReference>
<dbReference type="InterPro" id="IPR002446">
    <property type="entry name" value="Lipocalin_bac"/>
</dbReference>
<dbReference type="STRING" id="926562.Oweho_0798"/>
<evidence type="ECO:0000313" key="5">
    <source>
        <dbReference type="Proteomes" id="UP000005631"/>
    </source>
</evidence>
<dbReference type="OrthoDB" id="594739at2"/>
<dbReference type="HOGENOM" id="CLU_068449_3_1_10"/>
<dbReference type="eggNOG" id="COG3040">
    <property type="taxonomic scope" value="Bacteria"/>
</dbReference>
<dbReference type="InterPro" id="IPR000566">
    <property type="entry name" value="Lipocln_cytosolic_FA-bd_dom"/>
</dbReference>
<comment type="similarity">
    <text evidence="1 2">Belongs to the calycin superfamily. Lipocalin family.</text>
</comment>
<dbReference type="Proteomes" id="UP000005631">
    <property type="component" value="Chromosome"/>
</dbReference>
<dbReference type="PANTHER" id="PTHR10612:SF34">
    <property type="entry name" value="APOLIPOPROTEIN D"/>
    <property type="match status" value="1"/>
</dbReference>
<feature type="domain" description="Lipocalin/cytosolic fatty-acid binding" evidence="3">
    <location>
        <begin position="35"/>
        <end position="175"/>
    </location>
</feature>
<dbReference type="InterPro" id="IPR047202">
    <property type="entry name" value="Lipocalin_Blc-like_dom"/>
</dbReference>
<dbReference type="KEGG" id="oho:Oweho_0798"/>
<proteinExistence type="inferred from homology"/>
<dbReference type="RefSeq" id="WP_014201172.1">
    <property type="nucleotide sequence ID" value="NC_016599.1"/>
</dbReference>
<accession>G8R261</accession>
<name>G8R261_OWEHD</name>
<dbReference type="SUPFAM" id="SSF50814">
    <property type="entry name" value="Lipocalins"/>
    <property type="match status" value="1"/>
</dbReference>
<dbReference type="Pfam" id="PF08212">
    <property type="entry name" value="Lipocalin_2"/>
    <property type="match status" value="1"/>
</dbReference>
<dbReference type="InterPro" id="IPR022271">
    <property type="entry name" value="Lipocalin_ApoD"/>
</dbReference>
<gene>
    <name evidence="4" type="ordered locus">Oweho_0798</name>
</gene>
<reference evidence="4 5" key="1">
    <citation type="journal article" date="2012" name="Stand. Genomic Sci.">
        <title>Genome sequence of the orange-pigmented seawater bacterium Owenweeksia hongkongensis type strain (UST20020801(T)).</title>
        <authorList>
            <person name="Riedel T."/>
            <person name="Held B."/>
            <person name="Nolan M."/>
            <person name="Lucas S."/>
            <person name="Lapidus A."/>
            <person name="Tice H."/>
            <person name="Del Rio T.G."/>
            <person name="Cheng J.F."/>
            <person name="Han C."/>
            <person name="Tapia R."/>
            <person name="Goodwin L.A."/>
            <person name="Pitluck S."/>
            <person name="Liolios K."/>
            <person name="Mavromatis K."/>
            <person name="Pagani I."/>
            <person name="Ivanova N."/>
            <person name="Mikhailova N."/>
            <person name="Pati A."/>
            <person name="Chen A."/>
            <person name="Palaniappan K."/>
            <person name="Rohde M."/>
            <person name="Tindall B.J."/>
            <person name="Detter J.C."/>
            <person name="Goker M."/>
            <person name="Woyke T."/>
            <person name="Bristow J."/>
            <person name="Eisen J.A."/>
            <person name="Markowitz V."/>
            <person name="Hugenholtz P."/>
            <person name="Klenk H.P."/>
            <person name="Kyrpides N.C."/>
        </authorList>
    </citation>
    <scope>NUCLEOTIDE SEQUENCE</scope>
    <source>
        <strain evidence="5">DSM 17368 / JCM 12287 / NRRL B-23963</strain>
    </source>
</reference>
<dbReference type="PRINTS" id="PR01171">
    <property type="entry name" value="BCTLIPOCALIN"/>
</dbReference>
<evidence type="ECO:0000313" key="4">
    <source>
        <dbReference type="EMBL" id="AEV31811.1"/>
    </source>
</evidence>
<evidence type="ECO:0000256" key="2">
    <source>
        <dbReference type="PIRNR" id="PIRNR036893"/>
    </source>
</evidence>
<dbReference type="EMBL" id="CP003156">
    <property type="protein sequence ID" value="AEV31811.1"/>
    <property type="molecule type" value="Genomic_DNA"/>
</dbReference>
<dbReference type="PIRSF" id="PIRSF036893">
    <property type="entry name" value="Lipocalin_ApoD"/>
    <property type="match status" value="1"/>
</dbReference>
<dbReference type="InterPro" id="IPR012674">
    <property type="entry name" value="Calycin"/>
</dbReference>